<comment type="caution">
    <text evidence="1">The sequence shown here is derived from an EMBL/GenBank/DDBJ whole genome shotgun (WGS) entry which is preliminary data.</text>
</comment>
<gene>
    <name evidence="1" type="primary">L</name>
    <name evidence="1" type="ORF">GCM10007901_24180</name>
</gene>
<dbReference type="RefSeq" id="WP_284321180.1">
    <property type="nucleotide sequence ID" value="NZ_BSOB01000018.1"/>
</dbReference>
<name>A0ABQ5XRV7_9GAMM</name>
<accession>A0ABQ5XRV7</accession>
<dbReference type="Pfam" id="PF05926">
    <property type="entry name" value="Phage_GPL"/>
    <property type="match status" value="1"/>
</dbReference>
<dbReference type="Proteomes" id="UP001156670">
    <property type="component" value="Unassembled WGS sequence"/>
</dbReference>
<reference evidence="2" key="1">
    <citation type="journal article" date="2019" name="Int. J. Syst. Evol. Microbiol.">
        <title>The Global Catalogue of Microorganisms (GCM) 10K type strain sequencing project: providing services to taxonomists for standard genome sequencing and annotation.</title>
        <authorList>
            <consortium name="The Broad Institute Genomics Platform"/>
            <consortium name="The Broad Institute Genome Sequencing Center for Infectious Disease"/>
            <person name="Wu L."/>
            <person name="Ma J."/>
        </authorList>
    </citation>
    <scope>NUCLEOTIDE SEQUENCE [LARGE SCALE GENOMIC DNA]</scope>
    <source>
        <strain evidence="2">NBRC 111980</strain>
    </source>
</reference>
<sequence>MSGFVATAPTTDPPVIRSGDWYPPIALAEVRAVLRLDGTVTEARLTECIALAMSTVEDELDAWQQQQEALGRTSLADVPSKVIGDTSRLVLLYQRAVYATAKAELIERYRDVDSTDAGQRRAEAMELSVDDYRRQARYAIRDILGRPRATVELL</sequence>
<organism evidence="1 2">
    <name type="scientific">Dyella acidisoli</name>
    <dbReference type="NCBI Taxonomy" id="1867834"/>
    <lineage>
        <taxon>Bacteria</taxon>
        <taxon>Pseudomonadati</taxon>
        <taxon>Pseudomonadota</taxon>
        <taxon>Gammaproteobacteria</taxon>
        <taxon>Lysobacterales</taxon>
        <taxon>Rhodanobacteraceae</taxon>
        <taxon>Dyella</taxon>
    </lineage>
</organism>
<evidence type="ECO:0000313" key="1">
    <source>
        <dbReference type="EMBL" id="GLQ93467.1"/>
    </source>
</evidence>
<keyword evidence="2" id="KW-1185">Reference proteome</keyword>
<evidence type="ECO:0000313" key="2">
    <source>
        <dbReference type="Proteomes" id="UP001156670"/>
    </source>
</evidence>
<dbReference type="InterPro" id="IPR009225">
    <property type="entry name" value="Phage_head_completion_GpL"/>
</dbReference>
<proteinExistence type="predicted"/>
<dbReference type="EMBL" id="BSOB01000018">
    <property type="protein sequence ID" value="GLQ93467.1"/>
    <property type="molecule type" value="Genomic_DNA"/>
</dbReference>
<protein>
    <submittedName>
        <fullName evidence="1">Phage capsid completion protein</fullName>
    </submittedName>
</protein>